<keyword evidence="2" id="KW-1185">Reference proteome</keyword>
<dbReference type="Gene3D" id="1.10.510.10">
    <property type="entry name" value="Transferase(Phosphotransferase) domain 1"/>
    <property type="match status" value="1"/>
</dbReference>
<reference evidence="2" key="1">
    <citation type="journal article" date="2023" name="Mol. Phylogenet. Evol.">
        <title>Genome-scale phylogeny and comparative genomics of the fungal order Sordariales.</title>
        <authorList>
            <person name="Hensen N."/>
            <person name="Bonometti L."/>
            <person name="Westerberg I."/>
            <person name="Brannstrom I.O."/>
            <person name="Guillou S."/>
            <person name="Cros-Aarteil S."/>
            <person name="Calhoun S."/>
            <person name="Haridas S."/>
            <person name="Kuo A."/>
            <person name="Mondo S."/>
            <person name="Pangilinan J."/>
            <person name="Riley R."/>
            <person name="LaButti K."/>
            <person name="Andreopoulos B."/>
            <person name="Lipzen A."/>
            <person name="Chen C."/>
            <person name="Yan M."/>
            <person name="Daum C."/>
            <person name="Ng V."/>
            <person name="Clum A."/>
            <person name="Steindorff A."/>
            <person name="Ohm R.A."/>
            <person name="Martin F."/>
            <person name="Silar P."/>
            <person name="Natvig D.O."/>
            <person name="Lalanne C."/>
            <person name="Gautier V."/>
            <person name="Ament-Velasquez S.L."/>
            <person name="Kruys A."/>
            <person name="Hutchinson M.I."/>
            <person name="Powell A.J."/>
            <person name="Barry K."/>
            <person name="Miller A.N."/>
            <person name="Grigoriev I.V."/>
            <person name="Debuchy R."/>
            <person name="Gladieux P."/>
            <person name="Hiltunen Thoren M."/>
            <person name="Johannesson H."/>
        </authorList>
    </citation>
    <scope>NUCLEOTIDE SEQUENCE [LARGE SCALE GENOMIC DNA]</scope>
    <source>
        <strain evidence="2">CBS 340.73</strain>
    </source>
</reference>
<dbReference type="InterPro" id="IPR011009">
    <property type="entry name" value="Kinase-like_dom_sf"/>
</dbReference>
<comment type="caution">
    <text evidence="1">The sequence shown here is derived from an EMBL/GenBank/DDBJ whole genome shotgun (WGS) entry which is preliminary data.</text>
</comment>
<dbReference type="SUPFAM" id="SSF56112">
    <property type="entry name" value="Protein kinase-like (PK-like)"/>
    <property type="match status" value="1"/>
</dbReference>
<dbReference type="AlphaFoldDB" id="A0AAN6NC77"/>
<dbReference type="Proteomes" id="UP001303473">
    <property type="component" value="Unassembled WGS sequence"/>
</dbReference>
<evidence type="ECO:0000313" key="1">
    <source>
        <dbReference type="EMBL" id="KAK3942088.1"/>
    </source>
</evidence>
<accession>A0AAN6NC77</accession>
<proteinExistence type="predicted"/>
<name>A0AAN6NC77_9PEZI</name>
<dbReference type="EMBL" id="MU853777">
    <property type="protein sequence ID" value="KAK3942088.1"/>
    <property type="molecule type" value="Genomic_DNA"/>
</dbReference>
<sequence>MCDPKSWDLVEEKTYSKYLKSRVNTTTKYISPGPPPKELLAGGRRTCMFYRADGTLCDPRLIPKDSSFESTITRIDGEEKREFIEFVKRMLKWRREERSTARELMSDPWILNEYSQFEELNREYFPS</sequence>
<organism evidence="1 2">
    <name type="scientific">Diplogelasinospora grovesii</name>
    <dbReference type="NCBI Taxonomy" id="303347"/>
    <lineage>
        <taxon>Eukaryota</taxon>
        <taxon>Fungi</taxon>
        <taxon>Dikarya</taxon>
        <taxon>Ascomycota</taxon>
        <taxon>Pezizomycotina</taxon>
        <taxon>Sordariomycetes</taxon>
        <taxon>Sordariomycetidae</taxon>
        <taxon>Sordariales</taxon>
        <taxon>Diplogelasinosporaceae</taxon>
        <taxon>Diplogelasinospora</taxon>
    </lineage>
</organism>
<gene>
    <name evidence="1" type="ORF">QBC46DRAFT_406760</name>
</gene>
<protein>
    <submittedName>
        <fullName evidence="1">Uncharacterized protein</fullName>
    </submittedName>
</protein>
<evidence type="ECO:0000313" key="2">
    <source>
        <dbReference type="Proteomes" id="UP001303473"/>
    </source>
</evidence>